<reference evidence="1" key="2">
    <citation type="journal article" date="2011" name="J. Bacteriol.">
        <title>Long-chain N-acyl amino acid synthases are linked to the putative PEP-CTERM/exosortase protein-sorting system in Gram-negative bacteria.</title>
        <authorList>
            <person name="Craig J.W."/>
            <person name="Cherry M.A."/>
            <person name="Brady S.F."/>
        </authorList>
    </citation>
    <scope>NUCLEOTIDE SEQUENCE</scope>
</reference>
<dbReference type="AlphaFoldDB" id="G4WVG9"/>
<dbReference type="GO" id="GO:0016491">
    <property type="term" value="F:oxidoreductase activity"/>
    <property type="evidence" value="ECO:0007669"/>
    <property type="project" value="InterPro"/>
</dbReference>
<proteinExistence type="predicted"/>
<accession>G4WVG9</accession>
<organism evidence="1">
    <name type="scientific">uncultured bacterium CSL12</name>
    <dbReference type="NCBI Taxonomy" id="1091567"/>
    <lineage>
        <taxon>Bacteria</taxon>
        <taxon>environmental samples</taxon>
    </lineage>
</organism>
<name>G4WVG9_9BACT</name>
<sequence length="363" mass="41060">MNAEKPSVIEQILDLARWAPSGDNTQPWRFELTGDYALIVHGFDTRAHCVYDFEGRPSQISLGALLETLRIAASGHRMRVETIRRSAAADDRPTFDVRLIPDDGVDPSPLIDSIVKRTVQRRAMRTTPLGVVQKAELESSLGAGYRVVWIESLAERTRMASLLYRNAKLRLTMPEAHRVHREVIQFNAKFSDDRIPDQAVGLDPVATMLMRWTMAEWSRVRFFNTYLAGTVMPRIELDFIPGLACAAHFAIVANTPAASTDDYVNAGSAIQRLWLTATRRQLFLQPEMTPLIFNWYVRAGKRFSATAPLWDQAVTLRRRWQAFLGDDVVERAVFCGRIGSGPTPTARSLRMPLHRLMTVPERD</sequence>
<dbReference type="InterPro" id="IPR000415">
    <property type="entry name" value="Nitroreductase-like"/>
</dbReference>
<evidence type="ECO:0000313" key="1">
    <source>
        <dbReference type="EMBL" id="AEQ20421.1"/>
    </source>
</evidence>
<reference evidence="1" key="1">
    <citation type="journal article" date="2000" name="J. Am. Chem. Soc.">
        <title>Long-Chain N-Acyl Amino Acid Antibiotics Isolated from Heterologously Expressed Environmental DNA.</title>
        <authorList>
            <person name="Brady S.F."/>
            <person name="Clardy J."/>
        </authorList>
    </citation>
    <scope>NUCLEOTIDE SEQUENCE</scope>
</reference>
<dbReference type="EMBL" id="JF429409">
    <property type="protein sequence ID" value="AEQ20421.1"/>
    <property type="molecule type" value="Genomic_DNA"/>
</dbReference>
<protein>
    <submittedName>
        <fullName evidence="1">FMN-or FAD-dependent nitroreductase family protein</fullName>
    </submittedName>
</protein>
<dbReference type="Gene3D" id="3.40.109.10">
    <property type="entry name" value="NADH Oxidase"/>
    <property type="match status" value="2"/>
</dbReference>
<dbReference type="SUPFAM" id="SSF55469">
    <property type="entry name" value="FMN-dependent nitroreductase-like"/>
    <property type="match status" value="1"/>
</dbReference>